<dbReference type="KEGG" id="mng:MNEG_3838"/>
<dbReference type="EMBL" id="KK100722">
    <property type="protein sequence ID" value="KIZ04122.1"/>
    <property type="molecule type" value="Genomic_DNA"/>
</dbReference>
<dbReference type="AlphaFoldDB" id="A0A0D2MUD3"/>
<evidence type="ECO:0000313" key="3">
    <source>
        <dbReference type="Proteomes" id="UP000054498"/>
    </source>
</evidence>
<protein>
    <submittedName>
        <fullName evidence="2">Uncharacterized protein</fullName>
    </submittedName>
</protein>
<keyword evidence="1" id="KW-0472">Membrane</keyword>
<keyword evidence="3" id="KW-1185">Reference proteome</keyword>
<reference evidence="2 3" key="1">
    <citation type="journal article" date="2013" name="BMC Genomics">
        <title>Reconstruction of the lipid metabolism for the microalga Monoraphidium neglectum from its genome sequence reveals characteristics suitable for biofuel production.</title>
        <authorList>
            <person name="Bogen C."/>
            <person name="Al-Dilaimi A."/>
            <person name="Albersmeier A."/>
            <person name="Wichmann J."/>
            <person name="Grundmann M."/>
            <person name="Rupp O."/>
            <person name="Lauersen K.J."/>
            <person name="Blifernez-Klassen O."/>
            <person name="Kalinowski J."/>
            <person name="Goesmann A."/>
            <person name="Mussgnug J.H."/>
            <person name="Kruse O."/>
        </authorList>
    </citation>
    <scope>NUCLEOTIDE SEQUENCE [LARGE SCALE GENOMIC DNA]</scope>
    <source>
        <strain evidence="2 3">SAG 48.87</strain>
    </source>
</reference>
<organism evidence="2 3">
    <name type="scientific">Monoraphidium neglectum</name>
    <dbReference type="NCBI Taxonomy" id="145388"/>
    <lineage>
        <taxon>Eukaryota</taxon>
        <taxon>Viridiplantae</taxon>
        <taxon>Chlorophyta</taxon>
        <taxon>core chlorophytes</taxon>
        <taxon>Chlorophyceae</taxon>
        <taxon>CS clade</taxon>
        <taxon>Sphaeropleales</taxon>
        <taxon>Selenastraceae</taxon>
        <taxon>Monoraphidium</taxon>
    </lineage>
</organism>
<proteinExistence type="predicted"/>
<dbReference type="OrthoDB" id="557575at2759"/>
<keyword evidence="1" id="KW-1133">Transmembrane helix</keyword>
<feature type="transmembrane region" description="Helical" evidence="1">
    <location>
        <begin position="192"/>
        <end position="217"/>
    </location>
</feature>
<dbReference type="RefSeq" id="XP_013903141.1">
    <property type="nucleotide sequence ID" value="XM_014047687.1"/>
</dbReference>
<name>A0A0D2MUD3_9CHLO</name>
<keyword evidence="1" id="KW-0812">Transmembrane</keyword>
<accession>A0A0D2MUD3</accession>
<sequence>MSFSLILYGMAGLRMEAVAVVSNCAISILLYLIAAQVLSCSAVITPNQDIAFMASDDDGNCITGVVVNTVMRVAIAWTAVNLLMSNFMVRFVDMSQVWLSHLRWISAMAYAFEGYATAEFKGGSYSCAGGLPLDVIGYLPSFLPNTTSLQSGIVTSTLRNPGAGCVVNLDLATNPMKPPGSILDYFNLFKPIWLTVVILAGYLLVMHALTFGAYLLVGRKERR</sequence>
<evidence type="ECO:0000256" key="1">
    <source>
        <dbReference type="SAM" id="Phobius"/>
    </source>
</evidence>
<dbReference type="GeneID" id="25736716"/>
<evidence type="ECO:0000313" key="2">
    <source>
        <dbReference type="EMBL" id="KIZ04122.1"/>
    </source>
</evidence>
<gene>
    <name evidence="2" type="ORF">MNEG_3838</name>
</gene>
<dbReference type="Proteomes" id="UP000054498">
    <property type="component" value="Unassembled WGS sequence"/>
</dbReference>